<feature type="transmembrane region" description="Helical" evidence="1">
    <location>
        <begin position="416"/>
        <end position="441"/>
    </location>
</feature>
<proteinExistence type="predicted"/>
<keyword evidence="1" id="KW-0812">Transmembrane</keyword>
<dbReference type="VEuPathDB" id="PiroplasmaDB:BOVATA_046840"/>
<keyword evidence="1" id="KW-0472">Membrane</keyword>
<dbReference type="EMBL" id="BDSA01000021">
    <property type="protein sequence ID" value="GBE63191.1"/>
    <property type="molecule type" value="Genomic_DNA"/>
</dbReference>
<keyword evidence="3" id="KW-1185">Reference proteome</keyword>
<keyword evidence="1" id="KW-1133">Transmembrane helix</keyword>
<organism evidence="2 3">
    <name type="scientific">Babesia ovata</name>
    <dbReference type="NCBI Taxonomy" id="189622"/>
    <lineage>
        <taxon>Eukaryota</taxon>
        <taxon>Sar</taxon>
        <taxon>Alveolata</taxon>
        <taxon>Apicomplexa</taxon>
        <taxon>Aconoidasida</taxon>
        <taxon>Piroplasmida</taxon>
        <taxon>Babesiidae</taxon>
        <taxon>Babesia</taxon>
    </lineage>
</organism>
<protein>
    <submittedName>
        <fullName evidence="2">Uncharacterized protein</fullName>
    </submittedName>
</protein>
<dbReference type="Proteomes" id="UP000236319">
    <property type="component" value="Unassembled WGS sequence"/>
</dbReference>
<evidence type="ECO:0000313" key="3">
    <source>
        <dbReference type="Proteomes" id="UP000236319"/>
    </source>
</evidence>
<sequence length="480" mass="54258">MTSLICLLLDIFKRLYHQLYFVFKQCEYNRDLSGWSGCHYGRGIAGSGWQCNEKQCPNQTCDQKHDQICNQNCNQSVKCGLKSPLQSFLEDGLPAFLPHQVKSERGKLECPVKQHFNLPCKTPMGFTDISHMASHTHVGKHIYVSLARICGDEWSPLSRLCAQLSCLLPTAPQTLGDMFAFYYTFLNGWKLTQNNRKLHREEAFKSAVRSANFGDPQTDLDVTPLFKSSGHKTGQTSKHLTGDLYSLVNCHGESTTPSHPCGPYLRPICQDMCSMFAAKNNEKYLTWIVYLTDSFHGLLKALYEECKNTCDGDRAKCRISKCNKGCKAIHSPMSPTSAHTDNCNSIVNCKFIRPTLYKYGFTHKDCKSLSDNSGKRTCKDFCMILKSAISEECSKRAALAELIYKTIPDYLCEIRWPFMLTLLALWSLSLLYLLHIVVVRLDVLRIRSHLRSPSSHRIAAQSLLAAARVKALANVKYFSP</sequence>
<comment type="caution">
    <text evidence="2">The sequence shown here is derived from an EMBL/GenBank/DDBJ whole genome shotgun (WGS) entry which is preliminary data.</text>
</comment>
<dbReference type="RefSeq" id="XP_028869434.1">
    <property type="nucleotide sequence ID" value="XM_029013601.1"/>
</dbReference>
<gene>
    <name evidence="2" type="ORF">BOVATA_046840</name>
</gene>
<evidence type="ECO:0000256" key="1">
    <source>
        <dbReference type="SAM" id="Phobius"/>
    </source>
</evidence>
<reference evidence="2 3" key="1">
    <citation type="journal article" date="2017" name="BMC Genomics">
        <title>Whole-genome assembly of Babesia ovata and comparative genomics between closely related pathogens.</title>
        <authorList>
            <person name="Yamagishi J."/>
            <person name="Asada M."/>
            <person name="Hakimi H."/>
            <person name="Tanaka T.Q."/>
            <person name="Sugimoto C."/>
            <person name="Kawazu S."/>
        </authorList>
    </citation>
    <scope>NUCLEOTIDE SEQUENCE [LARGE SCALE GENOMIC DNA]</scope>
    <source>
        <strain evidence="2 3">Miyake</strain>
    </source>
</reference>
<dbReference type="AlphaFoldDB" id="A0A2H6KJN3"/>
<evidence type="ECO:0000313" key="2">
    <source>
        <dbReference type="EMBL" id="GBE63191.1"/>
    </source>
</evidence>
<dbReference type="OrthoDB" id="366456at2759"/>
<dbReference type="GeneID" id="39876961"/>
<accession>A0A2H6KJN3</accession>
<name>A0A2H6KJN3_9APIC</name>